<dbReference type="AlphaFoldDB" id="A0AA36DLF7"/>
<sequence length="79" mass="9570">MIDDSERVPIHLDIDENANQRRGIEVYWQQAVVWQHQNWLCCFCCSHTRLCVEIHDHQSLCRADHHREQMRSAIYDEHL</sequence>
<proteinExistence type="predicted"/>
<name>A0AA36DLF7_CYLNA</name>
<comment type="caution">
    <text evidence="1">The sequence shown here is derived from an EMBL/GenBank/DDBJ whole genome shotgun (WGS) entry which is preliminary data.</text>
</comment>
<dbReference type="Proteomes" id="UP001176961">
    <property type="component" value="Unassembled WGS sequence"/>
</dbReference>
<evidence type="ECO:0000313" key="2">
    <source>
        <dbReference type="Proteomes" id="UP001176961"/>
    </source>
</evidence>
<keyword evidence="2" id="KW-1185">Reference proteome</keyword>
<dbReference type="EMBL" id="CATQJL010000001">
    <property type="protein sequence ID" value="CAJ0589773.1"/>
    <property type="molecule type" value="Genomic_DNA"/>
</dbReference>
<evidence type="ECO:0000313" key="1">
    <source>
        <dbReference type="EMBL" id="CAJ0589773.1"/>
    </source>
</evidence>
<protein>
    <submittedName>
        <fullName evidence="1">Uncharacterized protein</fullName>
    </submittedName>
</protein>
<reference evidence="1" key="1">
    <citation type="submission" date="2023-07" db="EMBL/GenBank/DDBJ databases">
        <authorList>
            <consortium name="CYATHOMIX"/>
        </authorList>
    </citation>
    <scope>NUCLEOTIDE SEQUENCE</scope>
    <source>
        <strain evidence="1">N/A</strain>
    </source>
</reference>
<accession>A0AA36DLF7</accession>
<gene>
    <name evidence="1" type="ORF">CYNAS_LOCUS1756</name>
</gene>
<organism evidence="1 2">
    <name type="scientific">Cylicocyclus nassatus</name>
    <name type="common">Nematode worm</name>
    <dbReference type="NCBI Taxonomy" id="53992"/>
    <lineage>
        <taxon>Eukaryota</taxon>
        <taxon>Metazoa</taxon>
        <taxon>Ecdysozoa</taxon>
        <taxon>Nematoda</taxon>
        <taxon>Chromadorea</taxon>
        <taxon>Rhabditida</taxon>
        <taxon>Rhabditina</taxon>
        <taxon>Rhabditomorpha</taxon>
        <taxon>Strongyloidea</taxon>
        <taxon>Strongylidae</taxon>
        <taxon>Cylicocyclus</taxon>
    </lineage>
</organism>